<dbReference type="GO" id="GO:0005509">
    <property type="term" value="F:calcium ion binding"/>
    <property type="evidence" value="ECO:0007669"/>
    <property type="project" value="InterPro"/>
</dbReference>
<dbReference type="InterPro" id="IPR002048">
    <property type="entry name" value="EF_hand_dom"/>
</dbReference>
<dbReference type="FunFam" id="1.10.238.10:FF:000001">
    <property type="entry name" value="Calmodulin 1"/>
    <property type="match status" value="1"/>
</dbReference>
<dbReference type="EMBL" id="BMAW01123224">
    <property type="protein sequence ID" value="GFU02309.1"/>
    <property type="molecule type" value="Genomic_DNA"/>
</dbReference>
<comment type="caution">
    <text evidence="2">The sequence shown here is derived from an EMBL/GenBank/DDBJ whole genome shotgun (WGS) entry which is preliminary data.</text>
</comment>
<dbReference type="AlphaFoldDB" id="A0A8X6Q6R6"/>
<evidence type="ECO:0000259" key="1">
    <source>
        <dbReference type="PROSITE" id="PS50222"/>
    </source>
</evidence>
<dbReference type="InterPro" id="IPR011992">
    <property type="entry name" value="EF-hand-dom_pair"/>
</dbReference>
<dbReference type="PANTHER" id="PTHR46763:SF1">
    <property type="entry name" value="DYNEIN REGULATORY COMPLEX PROTEIN 8"/>
    <property type="match status" value="1"/>
</dbReference>
<dbReference type="OrthoDB" id="10260307at2759"/>
<reference evidence="2" key="1">
    <citation type="submission" date="2020-08" db="EMBL/GenBank/DDBJ databases">
        <title>Multicomponent nature underlies the extraordinary mechanical properties of spider dragline silk.</title>
        <authorList>
            <person name="Kono N."/>
            <person name="Nakamura H."/>
            <person name="Mori M."/>
            <person name="Yoshida Y."/>
            <person name="Ohtoshi R."/>
            <person name="Malay A.D."/>
            <person name="Moran D.A.P."/>
            <person name="Tomita M."/>
            <person name="Numata K."/>
            <person name="Arakawa K."/>
        </authorList>
    </citation>
    <scope>NUCLEOTIDE SEQUENCE</scope>
</reference>
<dbReference type="Pfam" id="PF13499">
    <property type="entry name" value="EF-hand_7"/>
    <property type="match status" value="1"/>
</dbReference>
<proteinExistence type="predicted"/>
<feature type="domain" description="EF-hand" evidence="1">
    <location>
        <begin position="97"/>
        <end position="132"/>
    </location>
</feature>
<keyword evidence="3" id="KW-1185">Reference proteome</keyword>
<evidence type="ECO:0000313" key="3">
    <source>
        <dbReference type="Proteomes" id="UP000887013"/>
    </source>
</evidence>
<sequence length="188" mass="21943">MNQQNTKKGTGKSNPYEVFTEKQIAEAFEVFDEDRKGKAKLKHLGTIVRAVGRVPNFHNLEDLASKIEDEEYPGYFRLPKLLLFLTEILMKDEWKSSTGEELIRAFKILDSDRKGILENDYFRKLLIEQGDNFPTNEIEKFLNTAVDLSGNINYKELCTDLVAPKIFDIAESRRRIREKLVDDRYRMC</sequence>
<name>A0A8X6Q6R6_NEPPI</name>
<dbReference type="PANTHER" id="PTHR46763">
    <property type="entry name" value="DYNEIN REGULATORY COMPLEX PROTEIN 8"/>
    <property type="match status" value="1"/>
</dbReference>
<protein>
    <submittedName>
        <fullName evidence="2">Dynein regulatory complex protein 8</fullName>
    </submittedName>
</protein>
<dbReference type="Proteomes" id="UP000887013">
    <property type="component" value="Unassembled WGS sequence"/>
</dbReference>
<dbReference type="SUPFAM" id="SSF47473">
    <property type="entry name" value="EF-hand"/>
    <property type="match status" value="1"/>
</dbReference>
<dbReference type="Gene3D" id="1.10.238.10">
    <property type="entry name" value="EF-hand"/>
    <property type="match status" value="2"/>
</dbReference>
<organism evidence="2 3">
    <name type="scientific">Nephila pilipes</name>
    <name type="common">Giant wood spider</name>
    <name type="synonym">Nephila maculata</name>
    <dbReference type="NCBI Taxonomy" id="299642"/>
    <lineage>
        <taxon>Eukaryota</taxon>
        <taxon>Metazoa</taxon>
        <taxon>Ecdysozoa</taxon>
        <taxon>Arthropoda</taxon>
        <taxon>Chelicerata</taxon>
        <taxon>Arachnida</taxon>
        <taxon>Araneae</taxon>
        <taxon>Araneomorphae</taxon>
        <taxon>Entelegynae</taxon>
        <taxon>Araneoidea</taxon>
        <taxon>Nephilidae</taxon>
        <taxon>Nephila</taxon>
    </lineage>
</organism>
<accession>A0A8X6Q6R6</accession>
<gene>
    <name evidence="2" type="primary">Efcab2_0</name>
    <name evidence="2" type="ORF">NPIL_533291</name>
</gene>
<feature type="domain" description="EF-hand" evidence="1">
    <location>
        <begin position="19"/>
        <end position="54"/>
    </location>
</feature>
<evidence type="ECO:0000313" key="2">
    <source>
        <dbReference type="EMBL" id="GFU02309.1"/>
    </source>
</evidence>
<dbReference type="SMART" id="SM00054">
    <property type="entry name" value="EFh"/>
    <property type="match status" value="2"/>
</dbReference>
<dbReference type="PROSITE" id="PS50222">
    <property type="entry name" value="EF_HAND_2"/>
    <property type="match status" value="2"/>
</dbReference>